<dbReference type="EMBL" id="ATDN01000001">
    <property type="protein sequence ID" value="RWA23723.1"/>
    <property type="molecule type" value="Genomic_DNA"/>
</dbReference>
<protein>
    <recommendedName>
        <fullName evidence="5">Cation-binding protein</fullName>
    </recommendedName>
</protein>
<evidence type="ECO:0008006" key="5">
    <source>
        <dbReference type="Google" id="ProtNLM"/>
    </source>
</evidence>
<organism evidence="3 4">
    <name type="scientific">Mycolicibacterium elephantis DSM 44368</name>
    <dbReference type="NCBI Taxonomy" id="1335622"/>
    <lineage>
        <taxon>Bacteria</taxon>
        <taxon>Bacillati</taxon>
        <taxon>Actinomycetota</taxon>
        <taxon>Actinomycetes</taxon>
        <taxon>Mycobacteriales</taxon>
        <taxon>Mycobacteriaceae</taxon>
        <taxon>Mycolicibacterium</taxon>
    </lineage>
</organism>
<evidence type="ECO:0000313" key="3">
    <source>
        <dbReference type="EMBL" id="RWA23723.1"/>
    </source>
</evidence>
<evidence type="ECO:0000313" key="4">
    <source>
        <dbReference type="Proteomes" id="UP000287177"/>
    </source>
</evidence>
<feature type="domain" description="Hemerythrin-like" evidence="1">
    <location>
        <begin position="29"/>
        <end position="151"/>
    </location>
</feature>
<sequence>MSDQYRGKEPIMTVNEVIVASTSADAEAAETVKNHHAELAGHLQALTETMLTAAERGTDFEPARAAAVQFLTGELLPHAAAEEDRLYPAAARTERARPLIEAMIAVHRIIAGLVDRIRTETSPVRAAAAGDALRVLFEAHLVDENDRILPIVAADPDVSLADALDGMHELLGGHHHGAEGGHKCGCEHDNEEPVLDVREVPHSIRHATVFGAFDAVPVGASMVLVAHHDPIPLLHQLHDRTSGRIAVEYLERGPEAWRLRLARL</sequence>
<dbReference type="Pfam" id="PF10006">
    <property type="entry name" value="DUF2249"/>
    <property type="match status" value="1"/>
</dbReference>
<dbReference type="Proteomes" id="UP000287177">
    <property type="component" value="Unassembled WGS sequence"/>
</dbReference>
<dbReference type="InterPro" id="IPR012312">
    <property type="entry name" value="Hemerythrin-like"/>
</dbReference>
<dbReference type="Pfam" id="PF01814">
    <property type="entry name" value="Hemerythrin"/>
    <property type="match status" value="1"/>
</dbReference>
<dbReference type="InterPro" id="IPR018720">
    <property type="entry name" value="DUF2249"/>
</dbReference>
<evidence type="ECO:0000259" key="1">
    <source>
        <dbReference type="Pfam" id="PF01814"/>
    </source>
</evidence>
<proteinExistence type="predicted"/>
<dbReference type="AlphaFoldDB" id="A0A439DZY2"/>
<accession>A0A439DZY2</accession>
<dbReference type="Gene3D" id="1.20.120.520">
    <property type="entry name" value="nmb1532 protein domain like"/>
    <property type="match status" value="1"/>
</dbReference>
<name>A0A439DZY2_9MYCO</name>
<reference evidence="3 4" key="1">
    <citation type="submission" date="2013-06" db="EMBL/GenBank/DDBJ databases">
        <title>The draft sequence of the Mycobacterium elephantis genome.</title>
        <authorList>
            <person name="Pettersson F.B."/>
            <person name="Das S."/>
            <person name="Dasgupta S."/>
            <person name="Bhattacharya A."/>
            <person name="Kirsebom L.A."/>
        </authorList>
    </citation>
    <scope>NUCLEOTIDE SEQUENCE [LARGE SCALE GENOMIC DNA]</scope>
    <source>
        <strain evidence="3 4">DSM 44368</strain>
    </source>
</reference>
<evidence type="ECO:0000259" key="2">
    <source>
        <dbReference type="Pfam" id="PF10006"/>
    </source>
</evidence>
<feature type="domain" description="DUF2249" evidence="2">
    <location>
        <begin position="194"/>
        <end position="262"/>
    </location>
</feature>
<gene>
    <name evidence="3" type="ORF">MELE44368_00545</name>
</gene>
<comment type="caution">
    <text evidence="3">The sequence shown here is derived from an EMBL/GenBank/DDBJ whole genome shotgun (WGS) entry which is preliminary data.</text>
</comment>
<keyword evidence="4" id="KW-1185">Reference proteome</keyword>